<accession>A0A8T9BBH7</accession>
<feature type="transmembrane region" description="Helical" evidence="8">
    <location>
        <begin position="364"/>
        <end position="385"/>
    </location>
</feature>
<evidence type="ECO:0000256" key="5">
    <source>
        <dbReference type="ARBA" id="ARBA00022989"/>
    </source>
</evidence>
<evidence type="ECO:0000256" key="2">
    <source>
        <dbReference type="ARBA" id="ARBA00005982"/>
    </source>
</evidence>
<evidence type="ECO:0000313" key="10">
    <source>
        <dbReference type="Proteomes" id="UP000469559"/>
    </source>
</evidence>
<feature type="transmembrane region" description="Helical" evidence="8">
    <location>
        <begin position="530"/>
        <end position="553"/>
    </location>
</feature>
<sequence length="737" mass="80561">MAVALGLPRQSAPPPPLGEQRSKGDMQPAGGPETPSYPCPRWQTLWENWIKLRGQMDVNLSGIDLCICIEITRTPSFDPFLTLSPVFLQFPLRVFTSATMTQENRTLDAQYIVGNDLTLNLDNKGSVVLAGNEIPTVGELHNSPNEEERRTLRRVAGKLPTIAYLICAVEFAERASYYGVQPLFANYVNRPLPANGNGWGAPPRNSESTAGALGMGTVKSTAVSQSFSMLAYALPLFAGYISDTRTGRFRMICAGVGVCGLAHVLMMASGAKTLLANGNAKIPFFISVYILAIGAAMFKPNISPTLLDQMKSTKLETKTLKTGEKVIVDPEATTERVMLWFYLLINVGGFMNVATSYTAKYVGWWLSFGIPLILYLPLPFLLWFLKKRLVLYPPGGSDLGNVMRILGICIKRGGWKSIGRGAFFDPARPSVIAASSSPIEVPWNDAFVDDVRRAFQATGIFLFFPIQSINDTGLGNSANALSTMLSTKGVPNDVISNFNSLSIICMAPVLNFGLYPLLRRWNIHFGSISRMTVGFLMAACGGAGYTLLNWYAYKLGPCGKYGSSSTCVDSAGDALTSNISIWWMAIPYALGGISELFVNVPAYGIAYSRAPQNMRGLVSALNLFMQAISYALGLAFSALIKDPYLTWDFGAPTIIGVVVAIIFYLIYRDIDREEYILTQNIDYEKKVKEEKLARENLQEHDLANSSSVGSEKGDITHAHPKEDFGAEKNAIPEIKEG</sequence>
<comment type="similarity">
    <text evidence="2">Belongs to the major facilitator superfamily. Proton-dependent oligopeptide transporter (POT/PTR) (TC 2.A.17) family.</text>
</comment>
<dbReference type="EMBL" id="QGMF01000427">
    <property type="protein sequence ID" value="TVY15969.1"/>
    <property type="molecule type" value="Genomic_DNA"/>
</dbReference>
<dbReference type="AlphaFoldDB" id="A0A8T9BBH7"/>
<keyword evidence="10" id="KW-1185">Reference proteome</keyword>
<dbReference type="InterPro" id="IPR000109">
    <property type="entry name" value="POT_fam"/>
</dbReference>
<feature type="transmembrane region" description="Helical" evidence="8">
    <location>
        <begin position="646"/>
        <end position="667"/>
    </location>
</feature>
<evidence type="ECO:0000256" key="3">
    <source>
        <dbReference type="ARBA" id="ARBA00022448"/>
    </source>
</evidence>
<evidence type="ECO:0000313" key="9">
    <source>
        <dbReference type="EMBL" id="TVY15969.1"/>
    </source>
</evidence>
<feature type="transmembrane region" description="Helical" evidence="8">
    <location>
        <begin position="247"/>
        <end position="268"/>
    </location>
</feature>
<feature type="transmembrane region" description="Helical" evidence="8">
    <location>
        <begin position="280"/>
        <end position="298"/>
    </location>
</feature>
<name>A0A8T9BBH7_9HELO</name>
<evidence type="ECO:0000256" key="6">
    <source>
        <dbReference type="ARBA" id="ARBA00023136"/>
    </source>
</evidence>
<evidence type="ECO:0000256" key="1">
    <source>
        <dbReference type="ARBA" id="ARBA00004141"/>
    </source>
</evidence>
<dbReference type="SUPFAM" id="SSF103473">
    <property type="entry name" value="MFS general substrate transporter"/>
    <property type="match status" value="1"/>
</dbReference>
<feature type="transmembrane region" description="Helical" evidence="8">
    <location>
        <begin position="339"/>
        <end position="357"/>
    </location>
</feature>
<dbReference type="GO" id="GO:0005886">
    <property type="term" value="C:plasma membrane"/>
    <property type="evidence" value="ECO:0007669"/>
    <property type="project" value="UniProtKB-ARBA"/>
</dbReference>
<dbReference type="GO" id="GO:0071916">
    <property type="term" value="F:dipeptide transmembrane transporter activity"/>
    <property type="evidence" value="ECO:0007669"/>
    <property type="project" value="UniProtKB-ARBA"/>
</dbReference>
<feature type="transmembrane region" description="Helical" evidence="8">
    <location>
        <begin position="617"/>
        <end position="640"/>
    </location>
</feature>
<gene>
    <name evidence="9" type="primary">PTR2_4</name>
    <name evidence="9" type="ORF">LARI1_G007066</name>
</gene>
<protein>
    <submittedName>
        <fullName evidence="9">Peptide transporter PTR2</fullName>
    </submittedName>
</protein>
<evidence type="ECO:0000256" key="4">
    <source>
        <dbReference type="ARBA" id="ARBA00022692"/>
    </source>
</evidence>
<feature type="transmembrane region" description="Helical" evidence="8">
    <location>
        <begin position="222"/>
        <end position="241"/>
    </location>
</feature>
<comment type="caution">
    <text evidence="9">The sequence shown here is derived from an EMBL/GenBank/DDBJ whole genome shotgun (WGS) entry which is preliminary data.</text>
</comment>
<dbReference type="Pfam" id="PF00854">
    <property type="entry name" value="PTR2"/>
    <property type="match status" value="1"/>
</dbReference>
<feature type="transmembrane region" description="Helical" evidence="8">
    <location>
        <begin position="498"/>
        <end position="518"/>
    </location>
</feature>
<comment type="subcellular location">
    <subcellularLocation>
        <location evidence="1">Membrane</location>
        <topology evidence="1">Multi-pass membrane protein</topology>
    </subcellularLocation>
</comment>
<feature type="compositionally biased region" description="Basic and acidic residues" evidence="7">
    <location>
        <begin position="711"/>
        <end position="726"/>
    </location>
</feature>
<keyword evidence="5 8" id="KW-1133">Transmembrane helix</keyword>
<organism evidence="9 10">
    <name type="scientific">Lachnellula arida</name>
    <dbReference type="NCBI Taxonomy" id="1316785"/>
    <lineage>
        <taxon>Eukaryota</taxon>
        <taxon>Fungi</taxon>
        <taxon>Dikarya</taxon>
        <taxon>Ascomycota</taxon>
        <taxon>Pezizomycotina</taxon>
        <taxon>Leotiomycetes</taxon>
        <taxon>Helotiales</taxon>
        <taxon>Lachnaceae</taxon>
        <taxon>Lachnellula</taxon>
    </lineage>
</organism>
<keyword evidence="6 8" id="KW-0472">Membrane</keyword>
<feature type="transmembrane region" description="Helical" evidence="8">
    <location>
        <begin position="581"/>
        <end position="605"/>
    </location>
</feature>
<dbReference type="PANTHER" id="PTHR11654">
    <property type="entry name" value="OLIGOPEPTIDE TRANSPORTER-RELATED"/>
    <property type="match status" value="1"/>
</dbReference>
<proteinExistence type="inferred from homology"/>
<keyword evidence="3" id="KW-0813">Transport</keyword>
<feature type="region of interest" description="Disordered" evidence="7">
    <location>
        <begin position="1"/>
        <end position="39"/>
    </location>
</feature>
<dbReference type="InterPro" id="IPR036259">
    <property type="entry name" value="MFS_trans_sf"/>
</dbReference>
<evidence type="ECO:0000256" key="7">
    <source>
        <dbReference type="SAM" id="MobiDB-lite"/>
    </source>
</evidence>
<dbReference type="FunFam" id="1.20.1250.20:FF:000085">
    <property type="entry name" value="MFS peptide transporter Ptr2"/>
    <property type="match status" value="1"/>
</dbReference>
<evidence type="ECO:0000256" key="8">
    <source>
        <dbReference type="SAM" id="Phobius"/>
    </source>
</evidence>
<reference evidence="9 10" key="1">
    <citation type="submission" date="2018-05" db="EMBL/GenBank/DDBJ databases">
        <title>Whole genome sequencing for identification of molecular markers to develop diagnostic detection tools for the regulated plant pathogen Lachnellula willkommii.</title>
        <authorList>
            <person name="Giroux E."/>
            <person name="Bilodeau G."/>
        </authorList>
    </citation>
    <scope>NUCLEOTIDE SEQUENCE [LARGE SCALE GENOMIC DNA]</scope>
    <source>
        <strain evidence="9 10">CBS 203.66</strain>
    </source>
</reference>
<keyword evidence="4 8" id="KW-0812">Transmembrane</keyword>
<dbReference type="OrthoDB" id="8904098at2759"/>
<feature type="region of interest" description="Disordered" evidence="7">
    <location>
        <begin position="697"/>
        <end position="737"/>
    </location>
</feature>
<dbReference type="Gene3D" id="1.20.1250.20">
    <property type="entry name" value="MFS general substrate transporter like domains"/>
    <property type="match status" value="1"/>
</dbReference>
<dbReference type="Proteomes" id="UP000469559">
    <property type="component" value="Unassembled WGS sequence"/>
</dbReference>